<evidence type="ECO:0000313" key="11">
    <source>
        <dbReference type="Proteomes" id="UP000190061"/>
    </source>
</evidence>
<evidence type="ECO:0000256" key="1">
    <source>
        <dbReference type="ARBA" id="ARBA00004429"/>
    </source>
</evidence>
<proteinExistence type="inferred from homology"/>
<sequence>MTTWMIALAGGVLIGLSATLLLWLNGRIAGVSGILNGVLFPKAGDVSWRAMFMLGLIAAGGLYMALVPGAPLPRTDYSRAGLVAAGLLVGFGTRMGNGCTSGHGVCGLGRLSMRSLAAVLTFMATAVATTFVVRHVWS</sequence>
<evidence type="ECO:0000256" key="2">
    <source>
        <dbReference type="ARBA" id="ARBA00022448"/>
    </source>
</evidence>
<evidence type="ECO:0000256" key="8">
    <source>
        <dbReference type="ARBA" id="ARBA00035655"/>
    </source>
</evidence>
<evidence type="ECO:0000256" key="6">
    <source>
        <dbReference type="ARBA" id="ARBA00022989"/>
    </source>
</evidence>
<keyword evidence="7 9" id="KW-0472">Membrane</keyword>
<name>A0A1T4NCM3_9GAMM</name>
<feature type="transmembrane region" description="Helical" evidence="9">
    <location>
        <begin position="116"/>
        <end position="137"/>
    </location>
</feature>
<gene>
    <name evidence="10" type="ORF">SAMN02745674_00833</name>
</gene>
<keyword evidence="5 9" id="KW-0812">Transmembrane</keyword>
<evidence type="ECO:0000256" key="4">
    <source>
        <dbReference type="ARBA" id="ARBA00022519"/>
    </source>
</evidence>
<accession>A0A1T4NCM3</accession>
<dbReference type="PANTHER" id="PTHR30574">
    <property type="entry name" value="INNER MEMBRANE PROTEIN YEDE"/>
    <property type="match status" value="1"/>
</dbReference>
<feature type="transmembrane region" description="Helical" evidence="9">
    <location>
        <begin position="6"/>
        <end position="25"/>
    </location>
</feature>
<keyword evidence="3" id="KW-1003">Cell membrane</keyword>
<comment type="subcellular location">
    <subcellularLocation>
        <location evidence="1">Cell inner membrane</location>
        <topology evidence="1">Multi-pass membrane protein</topology>
    </subcellularLocation>
</comment>
<evidence type="ECO:0000256" key="9">
    <source>
        <dbReference type="SAM" id="Phobius"/>
    </source>
</evidence>
<keyword evidence="2" id="KW-0813">Transport</keyword>
<comment type="similarity">
    <text evidence="8">Belongs to the TsuA/YedE (TC 9.B.102) family.</text>
</comment>
<dbReference type="GO" id="GO:0005886">
    <property type="term" value="C:plasma membrane"/>
    <property type="evidence" value="ECO:0007669"/>
    <property type="project" value="UniProtKB-SubCell"/>
</dbReference>
<keyword evidence="11" id="KW-1185">Reference proteome</keyword>
<evidence type="ECO:0000256" key="5">
    <source>
        <dbReference type="ARBA" id="ARBA00022692"/>
    </source>
</evidence>
<reference evidence="10 11" key="1">
    <citation type="submission" date="2017-02" db="EMBL/GenBank/DDBJ databases">
        <authorList>
            <person name="Peterson S.W."/>
        </authorList>
    </citation>
    <scope>NUCLEOTIDE SEQUENCE [LARGE SCALE GENOMIC DNA]</scope>
    <source>
        <strain evidence="10 11">DSM 21749</strain>
    </source>
</reference>
<dbReference type="InterPro" id="IPR007272">
    <property type="entry name" value="Sulf_transp_TsuA/YedE"/>
</dbReference>
<dbReference type="Pfam" id="PF04143">
    <property type="entry name" value="Sulf_transp"/>
    <property type="match status" value="1"/>
</dbReference>
<evidence type="ECO:0000256" key="3">
    <source>
        <dbReference type="ARBA" id="ARBA00022475"/>
    </source>
</evidence>
<organism evidence="10 11">
    <name type="scientific">Lysobacter spongiicola DSM 21749</name>
    <dbReference type="NCBI Taxonomy" id="1122188"/>
    <lineage>
        <taxon>Bacteria</taxon>
        <taxon>Pseudomonadati</taxon>
        <taxon>Pseudomonadota</taxon>
        <taxon>Gammaproteobacteria</taxon>
        <taxon>Lysobacterales</taxon>
        <taxon>Lysobacteraceae</taxon>
        <taxon>Novilysobacter</taxon>
    </lineage>
</organism>
<dbReference type="PANTHER" id="PTHR30574:SF1">
    <property type="entry name" value="SULPHUR TRANSPORT DOMAIN-CONTAINING PROTEIN"/>
    <property type="match status" value="1"/>
</dbReference>
<protein>
    <submittedName>
        <fullName evidence="10">Uncharacterized protein</fullName>
    </submittedName>
</protein>
<evidence type="ECO:0000313" key="10">
    <source>
        <dbReference type="EMBL" id="SJZ76863.1"/>
    </source>
</evidence>
<dbReference type="Proteomes" id="UP000190061">
    <property type="component" value="Unassembled WGS sequence"/>
</dbReference>
<dbReference type="STRING" id="1122188.SAMN02745674_00833"/>
<feature type="transmembrane region" description="Helical" evidence="9">
    <location>
        <begin position="46"/>
        <end position="65"/>
    </location>
</feature>
<keyword evidence="6 9" id="KW-1133">Transmembrane helix</keyword>
<dbReference type="AlphaFoldDB" id="A0A1T4NCM3"/>
<keyword evidence="4" id="KW-0997">Cell inner membrane</keyword>
<evidence type="ECO:0000256" key="7">
    <source>
        <dbReference type="ARBA" id="ARBA00023136"/>
    </source>
</evidence>
<dbReference type="EMBL" id="FUXP01000001">
    <property type="protein sequence ID" value="SJZ76863.1"/>
    <property type="molecule type" value="Genomic_DNA"/>
</dbReference>